<reference evidence="2" key="1">
    <citation type="submission" date="2017-09" db="EMBL/GenBank/DDBJ databases">
        <title>Depth-based differentiation of microbial function through sediment-hosted aquifers and enrichment of novel symbionts in the deep terrestrial subsurface.</title>
        <authorList>
            <person name="Probst A.J."/>
            <person name="Ladd B."/>
            <person name="Jarett J.K."/>
            <person name="Geller-Mcgrath D.E."/>
            <person name="Sieber C.M.K."/>
            <person name="Emerson J.B."/>
            <person name="Anantharaman K."/>
            <person name="Thomas B.C."/>
            <person name="Malmstrom R."/>
            <person name="Stieglmeier M."/>
            <person name="Klingl A."/>
            <person name="Woyke T."/>
            <person name="Ryan C.M."/>
            <person name="Banfield J.F."/>
        </authorList>
    </citation>
    <scope>NUCLEOTIDE SEQUENCE [LARGE SCALE GENOMIC DNA]</scope>
</reference>
<accession>A0A2M8LG48</accession>
<comment type="caution">
    <text evidence="1">The sequence shown here is derived from an EMBL/GenBank/DDBJ whole genome shotgun (WGS) entry which is preliminary data.</text>
</comment>
<feature type="non-terminal residue" evidence="1">
    <location>
        <position position="1"/>
    </location>
</feature>
<dbReference type="Gene3D" id="2.60.120.260">
    <property type="entry name" value="Galactose-binding domain-like"/>
    <property type="match status" value="2"/>
</dbReference>
<name>A0A2M8LG48_9BACT</name>
<dbReference type="EMBL" id="PFEU01000023">
    <property type="protein sequence ID" value="PJE76408.1"/>
    <property type="molecule type" value="Genomic_DNA"/>
</dbReference>
<evidence type="ECO:0000313" key="1">
    <source>
        <dbReference type="EMBL" id="PJE76408.1"/>
    </source>
</evidence>
<dbReference type="Proteomes" id="UP000231436">
    <property type="component" value="Unassembled WGS sequence"/>
</dbReference>
<organism evidence="1 2">
    <name type="scientific">Candidatus Uhrbacteria bacterium CG10_big_fil_rev_8_21_14_0_10_48_16</name>
    <dbReference type="NCBI Taxonomy" id="1975038"/>
    <lineage>
        <taxon>Bacteria</taxon>
        <taxon>Candidatus Uhriibacteriota</taxon>
    </lineage>
</organism>
<evidence type="ECO:0000313" key="2">
    <source>
        <dbReference type="Proteomes" id="UP000231436"/>
    </source>
</evidence>
<sequence>FYTSDSGETYSYTSYAYEDRLYLTHNATECSDSSAGCTRLYEFDTDVYLNGVQNPSFEDDEDSDGVPDGWNRRHSTALLTTGTAQYGSTSVKLPRNAVVQLEQFVDVSEYNFYTFSAFFKAVSDGGQGIVHLTFLDSDGNEVDASGTSSSGDCTWNATSLSYELLPAPSADEFEQVSCLFTTPRDVVQVQMRIGGYWLSSVSDGVYVDAVQLELGEDANIFAEGYSTTPVAVYYKIAPDYLGCTGGANDPAECDGYAQVCSAQDVGCNLYAPEDGDPSVPAIISELDQCPSECVGYTTYKQEATDYESEDFPLYFIATSASSCSAQYVGCDSYTNLASVEAGGEGTEYYTNLRSCLTEAIADGDSGQVPSTYFTWEGSDNEGYQLQTWYLLESNYEDSASTFTNSGYVESLPELAPCTHISMTSENEVVCDEASESDLIDDVWNNETCDEHDDIFDNPDCREFFDTEGTIHYRQYSDTISISDACTPYRKDSGEETDCEDSGGYWTEQGFCRYYVLSEESTECPAEQNGCREYTGGAGRNASTILTDTFEGGTYEDFAIADTDANESSLTASGFITSGSAPYSVSISNESVATEGHSLYVLGNAGEINGIETVQISNGATYDADTASTCSGTVSDAGCDLTTDNDGDGSDDESCTVSDGSDSCGTLAGSLVAGKTFMLDFWAKGNGNLYVTFEEEGGSGDAHDFVNPTAEVTTFSDLTPVALDGSWALYSLGPLDTSSYDAFDETAVLRFAISAGGEFYIDNITLKQVEENLTLIKDSWVVPSTCDQTPGGVDSDQYYLGCEAYTDQNGNDVDLYQFSDLCSEEVVGCEGFFDTGNSDSAYQQVFNARCVYSTDASYDLTDGEVVGSNTACIVNDITYCTISTGRSYCTFDAETVFESPLPIDTSGTADFAIVYGPETAVVAGDTPVYIVANDAFACTSSVMGCQEVGEPTYNQDQSEVESFESVYYINLPGDYDNILCEHEALFCEEWSSTQDGNFYFKDPLDKSCEYKSTVTIENQSYFGWFRTGTTEPCYWEDKNGDGEYTRADDEAYLVAGEEFSVWRNGDEDDEDDDLWDYYDGWVASCDGKYDLCTEFIDVVDTGGGLNDYGQSYYFTNDELLSEDNLTDNQRCNGQVSQKFGCALFNNTTNSELTYNTSASYVTAVHADVIYGTEENDLVDPISCTTEEGGVFTVSESSAELIGLSGRTLDVCARRCLYEVGDGDSITTDLAQQVEDVDTAFLERSCLFDTDCPTLTSYLGEDVSGSCGNTDQTLTDLGSSEDADDYYLVDDANEVIKVNRDRTCSAWLACESSRTSWNTSTNMYDTICESIDLCVEGSFQGDSVICTNWTEVDPIIISDFEYSSRDVSWTGSEYSGFSIPNQLPVQYYDQFNVNPERRCEYTTGNGLTNDNDEDVVCSSTEDCDTYNISGTCTLDSECTDLGYGGCEEDTGDCFYACNEVVQDYRLVYNAGPCDSSEGVGVGQGGDCTVGHCEDSGDSCSADDDCVTGESCIVGYLQATATQDCGNDDCSCNPDNNDSDNDNINSSCSGATSSAGISTEVCDPVQFVCVDELTSDIENRDACVTDSSSRTCVPTNTSIAGTCYNDRCLALIGDFDGDGAHTPDPFSRSKAREESCRAYPEVDSPYSSDVVTEWATYPDDGAGLPDYSDYSEDISSSSTNLEIWSHPYSYVSGYQDSLVCSPNEEGEISDNCICSYDKVEYGTGQYYRYIAPNSGNSADSLSSSTVTYDEVPDAVCVDGPFKGAPCETNNDCPTNSSLGVGTCERVTKQDTYYGWHGYCLEKDTSIQINGSSDTEDRACLTWLPVDQLSGGTDLYGKYTQAGYKLEDTYYCAEVTLAYDIQTSSTMCAESQGSCPDGSGWSDFIDDIEADGSCIGAVTCPNGYFAVMTGCGDLSHDESGSSTTDIDDDSPFCAEISGDSDCPFFCVPKGSYKTEDDEIDGINSDVGMPCLPPGVEADDSANNNPFNRPSNKKWTYSQIAGWGEREVTHSAGFDFTIYLVYDIDPDDANVSWPDVKEWYNDCTVRGVTDSLLDFIAPYEEVGQLPLFGTVGSKGYRAPSNGTINWNFGGYPACETLVQVASQDASNEGDYNTAWTDRDWYDSGEERYTLRGAIYDNFEFSTLSEIMPFGATINYSELQGESDPWPLQVLACSDASDGSYYQAGEVVDQIYSYAVPESDLSCSVTDYVISSSSGEQAKSFTNFQLVEGFTSSSENWPTTCGGSTGGDCTLTCSTTADPEDECNQGLFCDDSDSDSDNWVCIGDGPLLGNSCSNDSDCRPLTCVENGEISTSSGSDTRISTRRCGLETPGYSLITGSDTVSISLLKQMFARSYDIIQFSDGYTGIGGNDSSPSDEWGNRGSFCRRSEYTSPADCTDADAGAWIWDYRATGDGYESPTPPTVVSIGDCVDTTCFEGDDDEVTANEQSTGDIYGDGEKRVSLAFFAYADEDQMPLRRVIVDWGAGKDFGSSGPAWPADSQRGSPATDNFYKNQRGLNPISIQHETECDESEWGKTSDSCSTSYIQFVNNYTCTEGFLSSLSDRSCTIDEFGNLETSPCTGGVISGGDGACVFQPRVHARDNWGWCTGFCDAGLDGEDECYDGSDEGGDNECDYVNCPGGDSCSAGSTETIDPWVYYDGYIIIQPD</sequence>
<proteinExistence type="predicted"/>
<gene>
    <name evidence="1" type="ORF">COV05_04695</name>
</gene>
<protein>
    <submittedName>
        <fullName evidence="1">Uncharacterized protein</fullName>
    </submittedName>
</protein>